<dbReference type="Proteomes" id="UP000789570">
    <property type="component" value="Unassembled WGS sequence"/>
</dbReference>
<dbReference type="OrthoDB" id="2441208at2759"/>
<accession>A0A9N9IDE5</accession>
<name>A0A9N9IDE5_9GLOM</name>
<keyword evidence="2" id="KW-1185">Reference proteome</keyword>
<evidence type="ECO:0000313" key="1">
    <source>
        <dbReference type="EMBL" id="CAG8730247.1"/>
    </source>
</evidence>
<feature type="non-terminal residue" evidence="1">
    <location>
        <position position="1"/>
    </location>
</feature>
<protein>
    <submittedName>
        <fullName evidence="1">15744_t:CDS:1</fullName>
    </submittedName>
</protein>
<comment type="caution">
    <text evidence="1">The sequence shown here is derived from an EMBL/GenBank/DDBJ whole genome shotgun (WGS) entry which is preliminary data.</text>
</comment>
<evidence type="ECO:0000313" key="2">
    <source>
        <dbReference type="Proteomes" id="UP000789570"/>
    </source>
</evidence>
<feature type="non-terminal residue" evidence="1">
    <location>
        <position position="145"/>
    </location>
</feature>
<proteinExistence type="predicted"/>
<organism evidence="1 2">
    <name type="scientific">Funneliformis caledonium</name>
    <dbReference type="NCBI Taxonomy" id="1117310"/>
    <lineage>
        <taxon>Eukaryota</taxon>
        <taxon>Fungi</taxon>
        <taxon>Fungi incertae sedis</taxon>
        <taxon>Mucoromycota</taxon>
        <taxon>Glomeromycotina</taxon>
        <taxon>Glomeromycetes</taxon>
        <taxon>Glomerales</taxon>
        <taxon>Glomeraceae</taxon>
        <taxon>Funneliformis</taxon>
    </lineage>
</organism>
<sequence>ICGLKKLKLAINDYLQNIEKWLLQKIENEIICIELFEIAYLDNDYGIIICITSDYYGQNAYSKVCVKIYELEHDNHYLTDNGLCYAKVLLILQLNSKKLDQQNIDFAFIYWYNFAYPNYIQKQYFYKCAIIKHVEYYTLILIALI</sequence>
<gene>
    <name evidence="1" type="ORF">FCALED_LOCUS14939</name>
</gene>
<dbReference type="EMBL" id="CAJVPQ010012099">
    <property type="protein sequence ID" value="CAG8730247.1"/>
    <property type="molecule type" value="Genomic_DNA"/>
</dbReference>
<dbReference type="AlphaFoldDB" id="A0A9N9IDE5"/>
<reference evidence="1" key="1">
    <citation type="submission" date="2021-06" db="EMBL/GenBank/DDBJ databases">
        <authorList>
            <person name="Kallberg Y."/>
            <person name="Tangrot J."/>
            <person name="Rosling A."/>
        </authorList>
    </citation>
    <scope>NUCLEOTIDE SEQUENCE</scope>
    <source>
        <strain evidence="1">UK204</strain>
    </source>
</reference>